<dbReference type="PRINTS" id="PR00463">
    <property type="entry name" value="EP450I"/>
</dbReference>
<evidence type="ECO:0000256" key="4">
    <source>
        <dbReference type="ARBA" id="ARBA00023002"/>
    </source>
</evidence>
<dbReference type="GO" id="GO:0020037">
    <property type="term" value="F:heme binding"/>
    <property type="evidence" value="ECO:0007669"/>
    <property type="project" value="InterPro"/>
</dbReference>
<sequence>MTSPAASLAAVLQEVRPASAIAAVLGVYAVLHAIDVFKLIRTTSHFPRILTLCQPLALPGVLLPTTSWSIGYSWHWVRRFQTYAQSETVELIPLISGYTNLWTNNVDIARQVVVGSHRSKFFKPEMSSQALLLWGMNLVGADGATWRKHRRVVGPAFNVDLYKLVWKQSRDTFNEFMNVDGWDRDGRRFVEVGRIQDITFKFAFLIIINCGFGVPSTWYAQSAAPPSSKSGGMSVQEALSLTAEHHLLMLTLPKWMYHLPIPKLRRLRTAREKMMSFMREQIAERKAEVTSGNELRPDAFTMLVKANQDEEEKNSLDEDELIGNVFLFMFAGHETTAHTLAAALGFLAIHPEIQDEVVAQIVEVVDPERDPVFEDYGKLDKVLATFYEAARMFPAGHVMIREATEDTVLQIPNPVGSFFAFLSTAHVLNWQQIVVDMVGLQHNPRYFDKPEEYRPSRWYGLPADSEQFTAFSIGPRACLGRRFATVEATCFLTMLLRDWRVKPLLEEKETVQSWKARVMEARLGLTLGARDIPLRFERRNARP</sequence>
<keyword evidence="2 7" id="KW-0349">Heme</keyword>
<dbReference type="OrthoDB" id="1470350at2759"/>
<dbReference type="InterPro" id="IPR036396">
    <property type="entry name" value="Cyt_P450_sf"/>
</dbReference>
<evidence type="ECO:0008006" key="11">
    <source>
        <dbReference type="Google" id="ProtNLM"/>
    </source>
</evidence>
<evidence type="ECO:0000256" key="7">
    <source>
        <dbReference type="PIRSR" id="PIRSR602401-1"/>
    </source>
</evidence>
<evidence type="ECO:0000256" key="2">
    <source>
        <dbReference type="ARBA" id="ARBA00022617"/>
    </source>
</evidence>
<comment type="similarity">
    <text evidence="1 8">Belongs to the cytochrome P450 family.</text>
</comment>
<keyword evidence="4 8" id="KW-0560">Oxidoreductase</keyword>
<proteinExistence type="inferred from homology"/>
<dbReference type="InterPro" id="IPR002401">
    <property type="entry name" value="Cyt_P450_E_grp-I"/>
</dbReference>
<dbReference type="InterPro" id="IPR001128">
    <property type="entry name" value="Cyt_P450"/>
</dbReference>
<keyword evidence="10" id="KW-1185">Reference proteome</keyword>
<reference evidence="9" key="1">
    <citation type="submission" date="2020-05" db="EMBL/GenBank/DDBJ databases">
        <title>Mycena genomes resolve the evolution of fungal bioluminescence.</title>
        <authorList>
            <person name="Tsai I.J."/>
        </authorList>
    </citation>
    <scope>NUCLEOTIDE SEQUENCE</scope>
    <source>
        <strain evidence="9">110903Hualien_Pintung</strain>
    </source>
</reference>
<evidence type="ECO:0000256" key="1">
    <source>
        <dbReference type="ARBA" id="ARBA00010617"/>
    </source>
</evidence>
<dbReference type="InterPro" id="IPR017972">
    <property type="entry name" value="Cyt_P450_CS"/>
</dbReference>
<dbReference type="EMBL" id="JACAZE010000003">
    <property type="protein sequence ID" value="KAF7318973.1"/>
    <property type="molecule type" value="Genomic_DNA"/>
</dbReference>
<dbReference type="SUPFAM" id="SSF48264">
    <property type="entry name" value="Cytochrome P450"/>
    <property type="match status" value="1"/>
</dbReference>
<dbReference type="Proteomes" id="UP000613580">
    <property type="component" value="Unassembled WGS sequence"/>
</dbReference>
<accession>A0A8H6THT1</accession>
<evidence type="ECO:0000313" key="10">
    <source>
        <dbReference type="Proteomes" id="UP000613580"/>
    </source>
</evidence>
<dbReference type="PANTHER" id="PTHR24291">
    <property type="entry name" value="CYTOCHROME P450 FAMILY 4"/>
    <property type="match status" value="1"/>
</dbReference>
<dbReference type="PRINTS" id="PR00385">
    <property type="entry name" value="P450"/>
</dbReference>
<evidence type="ECO:0000256" key="8">
    <source>
        <dbReference type="RuleBase" id="RU000461"/>
    </source>
</evidence>
<dbReference type="InterPro" id="IPR050196">
    <property type="entry name" value="Cytochrome_P450_Monoox"/>
</dbReference>
<keyword evidence="6 8" id="KW-0503">Monooxygenase</keyword>
<dbReference type="PANTHER" id="PTHR24291:SF50">
    <property type="entry name" value="BIFUNCTIONAL ALBAFLAVENONE MONOOXYGENASE_TERPENE SYNTHASE"/>
    <property type="match status" value="1"/>
</dbReference>
<keyword evidence="3 7" id="KW-0479">Metal-binding</keyword>
<dbReference type="GO" id="GO:0005506">
    <property type="term" value="F:iron ion binding"/>
    <property type="evidence" value="ECO:0007669"/>
    <property type="project" value="InterPro"/>
</dbReference>
<evidence type="ECO:0000256" key="3">
    <source>
        <dbReference type="ARBA" id="ARBA00022723"/>
    </source>
</evidence>
<protein>
    <recommendedName>
        <fullName evidence="11">Cytochrome P450</fullName>
    </recommendedName>
</protein>
<keyword evidence="5 7" id="KW-0408">Iron</keyword>
<feature type="binding site" description="axial binding residue" evidence="7">
    <location>
        <position position="478"/>
    </location>
    <ligand>
        <name>heme</name>
        <dbReference type="ChEBI" id="CHEBI:30413"/>
    </ligand>
    <ligandPart>
        <name>Fe</name>
        <dbReference type="ChEBI" id="CHEBI:18248"/>
    </ligandPart>
</feature>
<dbReference type="GO" id="GO:0004497">
    <property type="term" value="F:monooxygenase activity"/>
    <property type="evidence" value="ECO:0007669"/>
    <property type="project" value="UniProtKB-KW"/>
</dbReference>
<evidence type="ECO:0000256" key="5">
    <source>
        <dbReference type="ARBA" id="ARBA00023004"/>
    </source>
</evidence>
<name>A0A8H6THT1_MYCCL</name>
<gene>
    <name evidence="9" type="ORF">HMN09_00233300</name>
</gene>
<evidence type="ECO:0000313" key="9">
    <source>
        <dbReference type="EMBL" id="KAF7318973.1"/>
    </source>
</evidence>
<dbReference type="Pfam" id="PF00067">
    <property type="entry name" value="p450"/>
    <property type="match status" value="1"/>
</dbReference>
<evidence type="ECO:0000256" key="6">
    <source>
        <dbReference type="ARBA" id="ARBA00023033"/>
    </source>
</evidence>
<comment type="caution">
    <text evidence="9">The sequence shown here is derived from an EMBL/GenBank/DDBJ whole genome shotgun (WGS) entry which is preliminary data.</text>
</comment>
<dbReference type="PROSITE" id="PS00086">
    <property type="entry name" value="CYTOCHROME_P450"/>
    <property type="match status" value="1"/>
</dbReference>
<comment type="cofactor">
    <cofactor evidence="7">
        <name>heme</name>
        <dbReference type="ChEBI" id="CHEBI:30413"/>
    </cofactor>
</comment>
<dbReference type="Gene3D" id="1.10.630.10">
    <property type="entry name" value="Cytochrome P450"/>
    <property type="match status" value="1"/>
</dbReference>
<organism evidence="9 10">
    <name type="scientific">Mycena chlorophos</name>
    <name type="common">Agaric fungus</name>
    <name type="synonym">Agaricus chlorophos</name>
    <dbReference type="NCBI Taxonomy" id="658473"/>
    <lineage>
        <taxon>Eukaryota</taxon>
        <taxon>Fungi</taxon>
        <taxon>Dikarya</taxon>
        <taxon>Basidiomycota</taxon>
        <taxon>Agaricomycotina</taxon>
        <taxon>Agaricomycetes</taxon>
        <taxon>Agaricomycetidae</taxon>
        <taxon>Agaricales</taxon>
        <taxon>Marasmiineae</taxon>
        <taxon>Mycenaceae</taxon>
        <taxon>Mycena</taxon>
    </lineage>
</organism>
<dbReference type="AlphaFoldDB" id="A0A8H6THT1"/>
<dbReference type="GO" id="GO:0016705">
    <property type="term" value="F:oxidoreductase activity, acting on paired donors, with incorporation or reduction of molecular oxygen"/>
    <property type="evidence" value="ECO:0007669"/>
    <property type="project" value="InterPro"/>
</dbReference>